<dbReference type="AlphaFoldDB" id="A0A380EI88"/>
<evidence type="ECO:0000259" key="1">
    <source>
        <dbReference type="Pfam" id="PF16403"/>
    </source>
</evidence>
<organism evidence="2 3">
    <name type="scientific">Staphylococcus aureus</name>
    <dbReference type="NCBI Taxonomy" id="1280"/>
    <lineage>
        <taxon>Bacteria</taxon>
        <taxon>Bacillati</taxon>
        <taxon>Bacillota</taxon>
        <taxon>Bacilli</taxon>
        <taxon>Bacillales</taxon>
        <taxon>Staphylococcaceae</taxon>
        <taxon>Staphylococcus</taxon>
    </lineage>
</organism>
<dbReference type="InterPro" id="IPR032179">
    <property type="entry name" value="Cry22Aa_Ig-like"/>
</dbReference>
<dbReference type="EMBL" id="UHBY01000003">
    <property type="protein sequence ID" value="SUL33972.1"/>
    <property type="molecule type" value="Genomic_DNA"/>
</dbReference>
<dbReference type="Pfam" id="PF16403">
    <property type="entry name" value="Bact_surface_Ig-like"/>
    <property type="match status" value="1"/>
</dbReference>
<name>A0A380EI88_STAAU</name>
<sequence>MNKLLQSLSALGVSATLVTPNLNADATTNTTPQIKGANDIVIKKGQDYNLLNGISAFDKEDGDLTDKIKSMAKLIHPNLVNIKLNIMSLIQMVQLKFPLGILRLNSPHHYTANKMVANEHVLLPFYLLF</sequence>
<dbReference type="Gene3D" id="2.60.40.10">
    <property type="entry name" value="Immunoglobulins"/>
    <property type="match status" value="1"/>
</dbReference>
<accession>A0A380EI88</accession>
<gene>
    <name evidence="2" type="ORF">NCTC10702_01612</name>
</gene>
<protein>
    <submittedName>
        <fullName evidence="2">Chitinase B</fullName>
    </submittedName>
</protein>
<dbReference type="InterPro" id="IPR013783">
    <property type="entry name" value="Ig-like_fold"/>
</dbReference>
<dbReference type="Proteomes" id="UP000254116">
    <property type="component" value="Unassembled WGS sequence"/>
</dbReference>
<reference evidence="2 3" key="1">
    <citation type="submission" date="2018-06" db="EMBL/GenBank/DDBJ databases">
        <authorList>
            <consortium name="Pathogen Informatics"/>
            <person name="Doyle S."/>
        </authorList>
    </citation>
    <scope>NUCLEOTIDE SEQUENCE [LARGE SCALE GENOMIC DNA]</scope>
    <source>
        <strain evidence="2 3">NCTC10702</strain>
    </source>
</reference>
<evidence type="ECO:0000313" key="3">
    <source>
        <dbReference type="Proteomes" id="UP000254116"/>
    </source>
</evidence>
<feature type="domain" description="Pesticidal crystal protein Cry22Aa Ig-like" evidence="1">
    <location>
        <begin position="33"/>
        <end position="70"/>
    </location>
</feature>
<evidence type="ECO:0000313" key="2">
    <source>
        <dbReference type="EMBL" id="SUL33972.1"/>
    </source>
</evidence>
<proteinExistence type="predicted"/>